<keyword evidence="2" id="KW-1185">Reference proteome</keyword>
<proteinExistence type="predicted"/>
<accession>A0ABV7IJQ0</accession>
<reference evidence="2" key="1">
    <citation type="journal article" date="2019" name="Int. J. Syst. Evol. Microbiol.">
        <title>The Global Catalogue of Microorganisms (GCM) 10K type strain sequencing project: providing services to taxonomists for standard genome sequencing and annotation.</title>
        <authorList>
            <consortium name="The Broad Institute Genomics Platform"/>
            <consortium name="The Broad Institute Genome Sequencing Center for Infectious Disease"/>
            <person name="Wu L."/>
            <person name="Ma J."/>
        </authorList>
    </citation>
    <scope>NUCLEOTIDE SEQUENCE [LARGE SCALE GENOMIC DNA]</scope>
    <source>
        <strain evidence="2">KCTC 42984</strain>
    </source>
</reference>
<dbReference type="Proteomes" id="UP001595604">
    <property type="component" value="Unassembled WGS sequence"/>
</dbReference>
<evidence type="ECO:0000313" key="1">
    <source>
        <dbReference type="EMBL" id="MFC3172920.1"/>
    </source>
</evidence>
<protein>
    <submittedName>
        <fullName evidence="1">Uncharacterized protein</fullName>
    </submittedName>
</protein>
<comment type="caution">
    <text evidence="1">The sequence shown here is derived from an EMBL/GenBank/DDBJ whole genome shotgun (WGS) entry which is preliminary data.</text>
</comment>
<name>A0ABV7IJQ0_9SPHN</name>
<evidence type="ECO:0000313" key="2">
    <source>
        <dbReference type="Proteomes" id="UP001595604"/>
    </source>
</evidence>
<dbReference type="EMBL" id="JBHRTQ010000002">
    <property type="protein sequence ID" value="MFC3172920.1"/>
    <property type="molecule type" value="Genomic_DNA"/>
</dbReference>
<organism evidence="1 2">
    <name type="scientific">Novosphingobium bradum</name>
    <dbReference type="NCBI Taxonomy" id="1737444"/>
    <lineage>
        <taxon>Bacteria</taxon>
        <taxon>Pseudomonadati</taxon>
        <taxon>Pseudomonadota</taxon>
        <taxon>Alphaproteobacteria</taxon>
        <taxon>Sphingomonadales</taxon>
        <taxon>Sphingomonadaceae</taxon>
        <taxon>Novosphingobium</taxon>
    </lineage>
</organism>
<gene>
    <name evidence="1" type="ORF">ACFOD9_01500</name>
</gene>
<sequence>MTATIITFPTVARRAEGELYQAGSNPLERAIDKARNIAATIIADPRRATLPAELEELAGLVRRLEPSHPLHMDDLAIIPFGPGPIYCPLRGVPEMLAGILAGLIAA</sequence>
<dbReference type="RefSeq" id="WP_379508317.1">
    <property type="nucleotide sequence ID" value="NZ_JBHRTQ010000002.1"/>
</dbReference>